<dbReference type="InterPro" id="IPR034285">
    <property type="entry name" value="CuRO_2_LCC"/>
</dbReference>
<keyword evidence="9 13" id="KW-0560">Oxidoreductase</keyword>
<evidence type="ECO:0000259" key="15">
    <source>
        <dbReference type="Pfam" id="PF00394"/>
    </source>
</evidence>
<dbReference type="Gene3D" id="2.60.40.420">
    <property type="entry name" value="Cupredoxins - blue copper proteins"/>
    <property type="match status" value="3"/>
</dbReference>
<keyword evidence="5 13" id="KW-0052">Apoplast</keyword>
<sequence>MHFPFLLGSTGTEGKMKVSFKMNLLLELLGFLLLSEMLFCIAQGNVHYYDFVLKESNFTKLCSTKSMLTVNGSFPGPMIRAHKGDTVYVNVYNQGGYGVTIHWHGIKQLRNPWFDGPEYITQCPIPAGTNFTYQVLLSSEEGTVWWHAHSDWTRSSVHGAFVILPAEGTTYPFPKPDEEQVIVLASWYKEAVETLIDEALRYGGLTTLSDAYTINGQPGDFYDCSNETTYRMSVDYGKTYLLRIVNSVMNTDMFVAIADHNLTVVGWDGSYVKPLEVSYIMITPGQTMDVLVTANQSPSHYYMLASPYFDGQADDFDKSITSAIFQYNGNYTPPSIPVYPSNIPGFYDVPAASFFTTKLRSLASPEHPVDVPLNVTTTMFITVSIGMMHCPNDSCAGPAGNRLASSLNNISFANPKLDVLEAYYRHISGYYETNFPDKPPHLFNFTSDDLLTDNVTISDQGTRVKVLNYNETVELTFQGTNVMNSGENHPIHLHGFRFYVVGTGVGDFDNVTDPLTYNLVDPPEANTVPIPKDGWATIRFVASNPGVWYMHCHFDRHMSWGMDTVFIVRNGNTEESTILPPPAYMPPCETDSLNGPRQSMFQKEE</sequence>
<evidence type="ECO:0000256" key="11">
    <source>
        <dbReference type="ARBA" id="ARBA00023180"/>
    </source>
</evidence>
<dbReference type="CDD" id="cd13897">
    <property type="entry name" value="CuRO_3_LCC_plant"/>
    <property type="match status" value="1"/>
</dbReference>
<keyword evidence="12 13" id="KW-0439">Lignin degradation</keyword>
<dbReference type="Pfam" id="PF07732">
    <property type="entry name" value="Cu-oxidase_3"/>
    <property type="match status" value="1"/>
</dbReference>
<evidence type="ECO:0000256" key="14">
    <source>
        <dbReference type="SAM" id="MobiDB-lite"/>
    </source>
</evidence>
<dbReference type="InterPro" id="IPR008972">
    <property type="entry name" value="Cupredoxin"/>
</dbReference>
<dbReference type="GO" id="GO:0005507">
    <property type="term" value="F:copper ion binding"/>
    <property type="evidence" value="ECO:0007669"/>
    <property type="project" value="InterPro"/>
</dbReference>
<dbReference type="CDD" id="cd13849">
    <property type="entry name" value="CuRO_1_LCC_plant"/>
    <property type="match status" value="1"/>
</dbReference>
<comment type="function">
    <text evidence="13">Lignin degradation and detoxification of lignin-derived products.</text>
</comment>
<dbReference type="PROSITE" id="PS00079">
    <property type="entry name" value="MULTICOPPER_OXIDASE1"/>
    <property type="match status" value="1"/>
</dbReference>
<dbReference type="InterPro" id="IPR045087">
    <property type="entry name" value="Cu-oxidase_fam"/>
</dbReference>
<reference evidence="18 19" key="1">
    <citation type="journal article" date="2023" name="G3 (Bethesda)">
        <title>A haplotype-resolved chromosome-scale genome for Quercus rubra L. provides insights into the genetics of adaptive traits for red oak species.</title>
        <authorList>
            <person name="Kapoor B."/>
            <person name="Jenkins J."/>
            <person name="Schmutz J."/>
            <person name="Zhebentyayeva T."/>
            <person name="Kuelheim C."/>
            <person name="Coggeshall M."/>
            <person name="Heim C."/>
            <person name="Lasky J.R."/>
            <person name="Leites L."/>
            <person name="Islam-Faridi N."/>
            <person name="Romero-Severson J."/>
            <person name="DeLeo V.L."/>
            <person name="Lucas S.M."/>
            <person name="Lazic D."/>
            <person name="Gailing O."/>
            <person name="Carlson J."/>
            <person name="Staton M."/>
        </authorList>
    </citation>
    <scope>NUCLEOTIDE SEQUENCE [LARGE SCALE GENOMIC DNA]</scope>
    <source>
        <strain evidence="18">Pseudo-F2</strain>
    </source>
</reference>
<evidence type="ECO:0000259" key="17">
    <source>
        <dbReference type="Pfam" id="PF07732"/>
    </source>
</evidence>
<dbReference type="InterPro" id="IPR001117">
    <property type="entry name" value="Cu-oxidase_2nd"/>
</dbReference>
<protein>
    <recommendedName>
        <fullName evidence="4 13">Laccase</fullName>
        <ecNumber evidence="4 13">1.10.3.2</ecNumber>
    </recommendedName>
    <alternativeName>
        <fullName evidence="13">Benzenediol:oxygen oxidoreductase</fullName>
    </alternativeName>
    <alternativeName>
        <fullName evidence="13">Diphenol oxidase</fullName>
    </alternativeName>
    <alternativeName>
        <fullName evidence="13">Urishiol oxidase</fullName>
    </alternativeName>
</protein>
<proteinExistence type="inferred from homology"/>
<gene>
    <name evidence="18" type="ORF">RGQ29_010926</name>
</gene>
<evidence type="ECO:0000256" key="5">
    <source>
        <dbReference type="ARBA" id="ARBA00022523"/>
    </source>
</evidence>
<evidence type="ECO:0000256" key="6">
    <source>
        <dbReference type="ARBA" id="ARBA00022525"/>
    </source>
</evidence>
<feature type="domain" description="Plastocyanin-like" evidence="16">
    <location>
        <begin position="435"/>
        <end position="571"/>
    </location>
</feature>
<feature type="region of interest" description="Disordered" evidence="14">
    <location>
        <begin position="578"/>
        <end position="605"/>
    </location>
</feature>
<evidence type="ECO:0000256" key="10">
    <source>
        <dbReference type="ARBA" id="ARBA00023008"/>
    </source>
</evidence>
<evidence type="ECO:0000256" key="2">
    <source>
        <dbReference type="ARBA" id="ARBA00004271"/>
    </source>
</evidence>
<evidence type="ECO:0000256" key="1">
    <source>
        <dbReference type="ARBA" id="ARBA00000349"/>
    </source>
</evidence>
<dbReference type="InterPro" id="IPR017761">
    <property type="entry name" value="Laccase"/>
</dbReference>
<dbReference type="PANTHER" id="PTHR11709:SF349">
    <property type="entry name" value="LACCASE"/>
    <property type="match status" value="1"/>
</dbReference>
<evidence type="ECO:0000256" key="9">
    <source>
        <dbReference type="ARBA" id="ARBA00023002"/>
    </source>
</evidence>
<dbReference type="GO" id="GO:0048046">
    <property type="term" value="C:apoplast"/>
    <property type="evidence" value="ECO:0007669"/>
    <property type="project" value="UniProtKB-SubCell"/>
</dbReference>
<dbReference type="GO" id="GO:0052716">
    <property type="term" value="F:hydroquinone:oxygen oxidoreductase activity"/>
    <property type="evidence" value="ECO:0007669"/>
    <property type="project" value="UniProtKB-EC"/>
</dbReference>
<evidence type="ECO:0000256" key="4">
    <source>
        <dbReference type="ARBA" id="ARBA00012297"/>
    </source>
</evidence>
<keyword evidence="11" id="KW-0325">Glycoprotein</keyword>
<comment type="caution">
    <text evidence="18">The sequence shown here is derived from an EMBL/GenBank/DDBJ whole genome shotgun (WGS) entry which is preliminary data.</text>
</comment>
<feature type="domain" description="Plastocyanin-like" evidence="15">
    <location>
        <begin position="179"/>
        <end position="330"/>
    </location>
</feature>
<dbReference type="EMBL" id="JAXUIC010000002">
    <property type="protein sequence ID" value="KAK4601564.1"/>
    <property type="molecule type" value="Genomic_DNA"/>
</dbReference>
<dbReference type="InterPro" id="IPR033138">
    <property type="entry name" value="Cu_oxidase_CS"/>
</dbReference>
<dbReference type="Pfam" id="PF00394">
    <property type="entry name" value="Cu-oxidase"/>
    <property type="match status" value="1"/>
</dbReference>
<keyword evidence="10 13" id="KW-0186">Copper</keyword>
<dbReference type="PANTHER" id="PTHR11709">
    <property type="entry name" value="MULTI-COPPER OXIDASE"/>
    <property type="match status" value="1"/>
</dbReference>
<evidence type="ECO:0000256" key="3">
    <source>
        <dbReference type="ARBA" id="ARBA00010609"/>
    </source>
</evidence>
<feature type="compositionally biased region" description="Polar residues" evidence="14">
    <location>
        <begin position="591"/>
        <end position="605"/>
    </location>
</feature>
<dbReference type="InterPro" id="IPR002355">
    <property type="entry name" value="Cu_oxidase_Cu_BS"/>
</dbReference>
<feature type="domain" description="Plastocyanin-like" evidence="17">
    <location>
        <begin position="54"/>
        <end position="166"/>
    </location>
</feature>
<name>A0AAN7G3S9_QUERU</name>
<evidence type="ECO:0000256" key="12">
    <source>
        <dbReference type="ARBA" id="ARBA00023185"/>
    </source>
</evidence>
<keyword evidence="8 13" id="KW-0677">Repeat</keyword>
<accession>A0AAN7G3S9</accession>
<comment type="similarity">
    <text evidence="3 13">Belongs to the multicopper oxidase family.</text>
</comment>
<dbReference type="Pfam" id="PF07731">
    <property type="entry name" value="Cu-oxidase_2"/>
    <property type="match status" value="1"/>
</dbReference>
<organism evidence="18 19">
    <name type="scientific">Quercus rubra</name>
    <name type="common">Northern red oak</name>
    <name type="synonym">Quercus borealis</name>
    <dbReference type="NCBI Taxonomy" id="3512"/>
    <lineage>
        <taxon>Eukaryota</taxon>
        <taxon>Viridiplantae</taxon>
        <taxon>Streptophyta</taxon>
        <taxon>Embryophyta</taxon>
        <taxon>Tracheophyta</taxon>
        <taxon>Spermatophyta</taxon>
        <taxon>Magnoliopsida</taxon>
        <taxon>eudicotyledons</taxon>
        <taxon>Gunneridae</taxon>
        <taxon>Pentapetalae</taxon>
        <taxon>rosids</taxon>
        <taxon>fabids</taxon>
        <taxon>Fagales</taxon>
        <taxon>Fagaceae</taxon>
        <taxon>Quercus</taxon>
    </lineage>
</organism>
<evidence type="ECO:0000256" key="13">
    <source>
        <dbReference type="RuleBase" id="RU361119"/>
    </source>
</evidence>
<dbReference type="SUPFAM" id="SSF49503">
    <property type="entry name" value="Cupredoxins"/>
    <property type="match status" value="3"/>
</dbReference>
<dbReference type="GO" id="GO:0046274">
    <property type="term" value="P:lignin catabolic process"/>
    <property type="evidence" value="ECO:0007669"/>
    <property type="project" value="UniProtKB-KW"/>
</dbReference>
<dbReference type="AlphaFoldDB" id="A0AAN7G3S9"/>
<dbReference type="NCBIfam" id="TIGR03389">
    <property type="entry name" value="laccase"/>
    <property type="match status" value="1"/>
</dbReference>
<comment type="cofactor">
    <cofactor evidence="13">
        <name>Cu cation</name>
        <dbReference type="ChEBI" id="CHEBI:23378"/>
    </cofactor>
    <text evidence="13">Binds 4 Cu cations per monomer.</text>
</comment>
<evidence type="ECO:0000256" key="7">
    <source>
        <dbReference type="ARBA" id="ARBA00022723"/>
    </source>
</evidence>
<dbReference type="Proteomes" id="UP001324115">
    <property type="component" value="Unassembled WGS sequence"/>
</dbReference>
<dbReference type="InterPro" id="IPR011706">
    <property type="entry name" value="Cu-oxidase_C"/>
</dbReference>
<evidence type="ECO:0000313" key="18">
    <source>
        <dbReference type="EMBL" id="KAK4601564.1"/>
    </source>
</evidence>
<dbReference type="InterPro" id="IPR011707">
    <property type="entry name" value="Cu-oxidase-like_N"/>
</dbReference>
<dbReference type="EC" id="1.10.3.2" evidence="4 13"/>
<dbReference type="CDD" id="cd13875">
    <property type="entry name" value="CuRO_2_LCC_plant"/>
    <property type="match status" value="1"/>
</dbReference>
<keyword evidence="7 13" id="KW-0479">Metal-binding</keyword>
<comment type="subcellular location">
    <subcellularLocation>
        <location evidence="2 13">Secreted</location>
        <location evidence="2 13">Extracellular space</location>
        <location evidence="2 13">Apoplast</location>
    </subcellularLocation>
</comment>
<keyword evidence="6 13" id="KW-0964">Secreted</keyword>
<dbReference type="PROSITE" id="PS00080">
    <property type="entry name" value="MULTICOPPER_OXIDASE2"/>
    <property type="match status" value="1"/>
</dbReference>
<dbReference type="InterPro" id="IPR034289">
    <property type="entry name" value="CuRO_3_LCC"/>
</dbReference>
<dbReference type="InterPro" id="IPR034288">
    <property type="entry name" value="CuRO_1_LCC"/>
</dbReference>
<evidence type="ECO:0000259" key="16">
    <source>
        <dbReference type="Pfam" id="PF07731"/>
    </source>
</evidence>
<evidence type="ECO:0000313" key="19">
    <source>
        <dbReference type="Proteomes" id="UP001324115"/>
    </source>
</evidence>
<evidence type="ECO:0000256" key="8">
    <source>
        <dbReference type="ARBA" id="ARBA00022737"/>
    </source>
</evidence>
<keyword evidence="19" id="KW-1185">Reference proteome</keyword>
<comment type="catalytic activity">
    <reaction evidence="1 13">
        <text>4 hydroquinone + O2 = 4 benzosemiquinone + 2 H2O</text>
        <dbReference type="Rhea" id="RHEA:11276"/>
        <dbReference type="ChEBI" id="CHEBI:15377"/>
        <dbReference type="ChEBI" id="CHEBI:15379"/>
        <dbReference type="ChEBI" id="CHEBI:17594"/>
        <dbReference type="ChEBI" id="CHEBI:17977"/>
        <dbReference type="EC" id="1.10.3.2"/>
    </reaction>
</comment>